<organism evidence="1 2">
    <name type="scientific">Paeniroseomonas aquatica</name>
    <dbReference type="NCBI Taxonomy" id="373043"/>
    <lineage>
        <taxon>Bacteria</taxon>
        <taxon>Pseudomonadati</taxon>
        <taxon>Pseudomonadota</taxon>
        <taxon>Alphaproteobacteria</taxon>
        <taxon>Acetobacterales</taxon>
        <taxon>Acetobacteraceae</taxon>
        <taxon>Paeniroseomonas</taxon>
    </lineage>
</organism>
<evidence type="ECO:0000313" key="1">
    <source>
        <dbReference type="EMBL" id="MDN3564969.1"/>
    </source>
</evidence>
<gene>
    <name evidence="1" type="ORF">QWZ14_11410</name>
</gene>
<dbReference type="RefSeq" id="WP_290316783.1">
    <property type="nucleotide sequence ID" value="NZ_JAUFPN010000126.1"/>
</dbReference>
<evidence type="ECO:0000313" key="2">
    <source>
        <dbReference type="Proteomes" id="UP001529369"/>
    </source>
</evidence>
<proteinExistence type="predicted"/>
<keyword evidence="2" id="KW-1185">Reference proteome</keyword>
<reference evidence="2" key="1">
    <citation type="journal article" date="2019" name="Int. J. Syst. Evol. Microbiol.">
        <title>The Global Catalogue of Microorganisms (GCM) 10K type strain sequencing project: providing services to taxonomists for standard genome sequencing and annotation.</title>
        <authorList>
            <consortium name="The Broad Institute Genomics Platform"/>
            <consortium name="The Broad Institute Genome Sequencing Center for Infectious Disease"/>
            <person name="Wu L."/>
            <person name="Ma J."/>
        </authorList>
    </citation>
    <scope>NUCLEOTIDE SEQUENCE [LARGE SCALE GENOMIC DNA]</scope>
    <source>
        <strain evidence="2">CECT 7131</strain>
    </source>
</reference>
<accession>A0ABT8A5D2</accession>
<dbReference type="Proteomes" id="UP001529369">
    <property type="component" value="Unassembled WGS sequence"/>
</dbReference>
<protein>
    <submittedName>
        <fullName evidence="1">Uncharacterized protein</fullName>
    </submittedName>
</protein>
<comment type="caution">
    <text evidence="1">The sequence shown here is derived from an EMBL/GenBank/DDBJ whole genome shotgun (WGS) entry which is preliminary data.</text>
</comment>
<sequence length="265" mass="29321">MVQRASEHILVRLRSQAETYEKSEVRLGSIERLVTACDAIESGAAAILLCKIEGSDLGLARTPKINPSNIEKYVRARQKQGSQEWTGPTRVFIASDSELKAYVTAREDERLKPAEISKRPSQRQKDIEDTVSQIQSIEMRQIVRHDLEEGRLTRRRLDILTAGLRTLPGIDVDALLRGTPGGSQNRPAIGGEGVSASLTLSPEEKGILKRLLDRLADTAEMARAGLESDGRRLRLAIAPRTTIIRPDEMSLLRQLAQLEDVNGKA</sequence>
<dbReference type="EMBL" id="JAUFPN010000126">
    <property type="protein sequence ID" value="MDN3564969.1"/>
    <property type="molecule type" value="Genomic_DNA"/>
</dbReference>
<name>A0ABT8A5D2_9PROT</name>